<dbReference type="EC" id="2.7.8.5" evidence="6 18"/>
<protein>
    <recommendedName>
        <fullName evidence="7 18">CDP-diacylglycerol--glycerol-3-phosphate 3-phosphatidyltransferase</fullName>
        <ecNumber evidence="6 18">2.7.8.5</ecNumber>
    </recommendedName>
</protein>
<keyword evidence="9" id="KW-0444">Lipid biosynthesis</keyword>
<feature type="transmembrane region" description="Helical" evidence="20">
    <location>
        <begin position="7"/>
        <end position="25"/>
    </location>
</feature>
<organism evidence="21 22">
    <name type="scientific">Peptoniphilus duerdenii ATCC BAA-1640</name>
    <dbReference type="NCBI Taxonomy" id="862517"/>
    <lineage>
        <taxon>Bacteria</taxon>
        <taxon>Bacillati</taxon>
        <taxon>Bacillota</taxon>
        <taxon>Tissierellia</taxon>
        <taxon>Tissierellales</taxon>
        <taxon>Peptoniphilaceae</taxon>
        <taxon>Peptoniphilus</taxon>
    </lineage>
</organism>
<evidence type="ECO:0000256" key="19">
    <source>
        <dbReference type="RuleBase" id="RU003750"/>
    </source>
</evidence>
<dbReference type="InterPro" id="IPR050324">
    <property type="entry name" value="CDP-alcohol_PTase-I"/>
</dbReference>
<dbReference type="PANTHER" id="PTHR14269:SF62">
    <property type="entry name" value="CDP-DIACYLGLYCEROL--GLYCEROL-3-PHOSPHATE 3-PHOSPHATIDYLTRANSFERASE 1, CHLOROPLASTIC"/>
    <property type="match status" value="1"/>
</dbReference>
<proteinExistence type="inferred from homology"/>
<comment type="function">
    <text evidence="1">This protein catalyzes the committed step to the synthesis of the acidic phospholipids.</text>
</comment>
<dbReference type="GO" id="GO:0008444">
    <property type="term" value="F:CDP-diacylglycerol-glycerol-3-phosphate 3-phosphatidyltransferase activity"/>
    <property type="evidence" value="ECO:0007669"/>
    <property type="project" value="UniProtKB-UniRule"/>
</dbReference>
<dbReference type="Gene3D" id="1.20.120.1760">
    <property type="match status" value="1"/>
</dbReference>
<dbReference type="OrthoDB" id="9796672at2"/>
<dbReference type="EMBL" id="AEEH01000048">
    <property type="protein sequence ID" value="EFM24717.1"/>
    <property type="molecule type" value="Genomic_DNA"/>
</dbReference>
<evidence type="ECO:0000256" key="20">
    <source>
        <dbReference type="SAM" id="Phobius"/>
    </source>
</evidence>
<dbReference type="Pfam" id="PF01066">
    <property type="entry name" value="CDP-OH_P_transf"/>
    <property type="match status" value="1"/>
</dbReference>
<dbReference type="NCBIfam" id="TIGR00560">
    <property type="entry name" value="pgsA"/>
    <property type="match status" value="1"/>
</dbReference>
<dbReference type="HOGENOM" id="CLU_051314_2_2_9"/>
<dbReference type="FunFam" id="1.20.120.1760:FF:000004">
    <property type="entry name" value="CDP-diacylglycerol--glycerol-3-phosphate 3-phosphatidyltransferase"/>
    <property type="match status" value="1"/>
</dbReference>
<evidence type="ECO:0000256" key="5">
    <source>
        <dbReference type="ARBA" id="ARBA00010441"/>
    </source>
</evidence>
<dbReference type="InterPro" id="IPR048254">
    <property type="entry name" value="CDP_ALCOHOL_P_TRANSF_CS"/>
</dbReference>
<dbReference type="PIRSF" id="PIRSF000847">
    <property type="entry name" value="Phos_ph_gly_syn"/>
    <property type="match status" value="1"/>
</dbReference>
<dbReference type="Proteomes" id="UP000003280">
    <property type="component" value="Unassembled WGS sequence"/>
</dbReference>
<evidence type="ECO:0000256" key="9">
    <source>
        <dbReference type="ARBA" id="ARBA00022516"/>
    </source>
</evidence>
<comment type="similarity">
    <text evidence="5 19">Belongs to the CDP-alcohol phosphatidyltransferase class-I family.</text>
</comment>
<evidence type="ECO:0000313" key="22">
    <source>
        <dbReference type="Proteomes" id="UP000003280"/>
    </source>
</evidence>
<evidence type="ECO:0000256" key="10">
    <source>
        <dbReference type="ARBA" id="ARBA00022679"/>
    </source>
</evidence>
<comment type="pathway">
    <text evidence="3">Phospholipid metabolism; phosphatidylglycerol biosynthesis; phosphatidylglycerol from CDP-diacylglycerol: step 1/2.</text>
</comment>
<dbReference type="STRING" id="862517.HMPREF9225_1583"/>
<dbReference type="InterPro" id="IPR000462">
    <property type="entry name" value="CDP-OH_P_trans"/>
</dbReference>
<evidence type="ECO:0000313" key="21">
    <source>
        <dbReference type="EMBL" id="EFM24717.1"/>
    </source>
</evidence>
<keyword evidence="14 20" id="KW-0472">Membrane</keyword>
<evidence type="ECO:0000256" key="18">
    <source>
        <dbReference type="NCBIfam" id="TIGR00560"/>
    </source>
</evidence>
<dbReference type="GO" id="GO:0006655">
    <property type="term" value="P:phosphatidylglycerol biosynthetic process"/>
    <property type="evidence" value="ECO:0007669"/>
    <property type="project" value="UniProtKB-UniPathway"/>
</dbReference>
<keyword evidence="8" id="KW-1003">Cell membrane</keyword>
<keyword evidence="11 20" id="KW-0812">Transmembrane</keyword>
<keyword evidence="12 20" id="KW-1133">Transmembrane helix</keyword>
<name>E0NN44_9FIRM</name>
<dbReference type="UniPathway" id="UPA00084">
    <property type="reaction ID" value="UER00503"/>
</dbReference>
<keyword evidence="15" id="KW-0594">Phospholipid biosynthesis</keyword>
<evidence type="ECO:0000256" key="8">
    <source>
        <dbReference type="ARBA" id="ARBA00022475"/>
    </source>
</evidence>
<evidence type="ECO:0000256" key="13">
    <source>
        <dbReference type="ARBA" id="ARBA00023098"/>
    </source>
</evidence>
<dbReference type="InterPro" id="IPR043130">
    <property type="entry name" value="CDP-OH_PTrfase_TM_dom"/>
</dbReference>
<gene>
    <name evidence="21" type="primary">pgsA</name>
    <name evidence="21" type="ORF">HMPREF9225_1583</name>
</gene>
<comment type="catalytic activity">
    <reaction evidence="17">
        <text>a CDP-1,2-diacyl-sn-glycerol + sn-glycerol 3-phosphate = a 1,2-diacyl-sn-glycero-3-phospho-(1'-sn-glycero-3'-phosphate) + CMP + H(+)</text>
        <dbReference type="Rhea" id="RHEA:12593"/>
        <dbReference type="ChEBI" id="CHEBI:15378"/>
        <dbReference type="ChEBI" id="CHEBI:57597"/>
        <dbReference type="ChEBI" id="CHEBI:58332"/>
        <dbReference type="ChEBI" id="CHEBI:60110"/>
        <dbReference type="ChEBI" id="CHEBI:60377"/>
        <dbReference type="EC" id="2.7.8.5"/>
    </reaction>
</comment>
<dbReference type="eggNOG" id="COG0558">
    <property type="taxonomic scope" value="Bacteria"/>
</dbReference>
<reference evidence="21 22" key="1">
    <citation type="submission" date="2010-07" db="EMBL/GenBank/DDBJ databases">
        <authorList>
            <person name="Muzny D."/>
            <person name="Qin X."/>
            <person name="Deng J."/>
            <person name="Jiang H."/>
            <person name="Liu Y."/>
            <person name="Qu J."/>
            <person name="Song X.-Z."/>
            <person name="Zhang L."/>
            <person name="Thornton R."/>
            <person name="Coyle M."/>
            <person name="Francisco L."/>
            <person name="Jackson L."/>
            <person name="Javaid M."/>
            <person name="Korchina V."/>
            <person name="Kovar C."/>
            <person name="Mata R."/>
            <person name="Mathew T."/>
            <person name="Ngo R."/>
            <person name="Nguyen L."/>
            <person name="Nguyen N."/>
            <person name="Okwuonu G."/>
            <person name="Ongeri F."/>
            <person name="Pham C."/>
            <person name="Simmons D."/>
            <person name="Wilczek-Boney K."/>
            <person name="Hale W."/>
            <person name="Jakkamsetti A."/>
            <person name="Pham P."/>
            <person name="Ruth R."/>
            <person name="San Lucas F."/>
            <person name="Warren J."/>
            <person name="Zhang J."/>
            <person name="Zhao Z."/>
            <person name="Zhou C."/>
            <person name="Zhu D."/>
            <person name="Lee S."/>
            <person name="Bess C."/>
            <person name="Blankenburg K."/>
            <person name="Forbes L."/>
            <person name="Fu Q."/>
            <person name="Gubbala S."/>
            <person name="Hirani K."/>
            <person name="Jayaseelan J.C."/>
            <person name="Lara F."/>
            <person name="Munidasa M."/>
            <person name="Palculict T."/>
            <person name="Patil S."/>
            <person name="Pu L.-L."/>
            <person name="Saada N."/>
            <person name="Tang L."/>
            <person name="Weissenberger G."/>
            <person name="Zhu Y."/>
            <person name="Hemphill L."/>
            <person name="Shang Y."/>
            <person name="Youmans B."/>
            <person name="Ayvaz T."/>
            <person name="Ross M."/>
            <person name="Santibanez J."/>
            <person name="Aqrawi P."/>
            <person name="Gross S."/>
            <person name="Joshi V."/>
            <person name="Fowler G."/>
            <person name="Nazareth L."/>
            <person name="Reid J."/>
            <person name="Worley K."/>
            <person name="Petrosino J."/>
            <person name="Highlander S."/>
            <person name="Gibbs R."/>
        </authorList>
    </citation>
    <scope>NUCLEOTIDE SEQUENCE [LARGE SCALE GENOMIC DNA]</scope>
    <source>
        <strain evidence="21 22">ATCC BAA-1640</strain>
    </source>
</reference>
<evidence type="ECO:0000256" key="11">
    <source>
        <dbReference type="ARBA" id="ARBA00022692"/>
    </source>
</evidence>
<keyword evidence="13" id="KW-0443">Lipid metabolism</keyword>
<evidence type="ECO:0000256" key="15">
    <source>
        <dbReference type="ARBA" id="ARBA00023209"/>
    </source>
</evidence>
<dbReference type="GO" id="GO:0005886">
    <property type="term" value="C:plasma membrane"/>
    <property type="evidence" value="ECO:0007669"/>
    <property type="project" value="UniProtKB-SubCell"/>
</dbReference>
<dbReference type="RefSeq" id="WP_008902358.1">
    <property type="nucleotide sequence ID" value="NZ_GL397071.1"/>
</dbReference>
<dbReference type="InterPro" id="IPR004570">
    <property type="entry name" value="Phosphatidylglycerol_P_synth"/>
</dbReference>
<comment type="caution">
    <text evidence="21">The sequence shown here is derived from an EMBL/GenBank/DDBJ whole genome shotgun (WGS) entry which is preliminary data.</text>
</comment>
<dbReference type="AlphaFoldDB" id="E0NN44"/>
<evidence type="ECO:0000256" key="2">
    <source>
        <dbReference type="ARBA" id="ARBA00004651"/>
    </source>
</evidence>
<evidence type="ECO:0000256" key="12">
    <source>
        <dbReference type="ARBA" id="ARBA00022989"/>
    </source>
</evidence>
<feature type="transmembrane region" description="Helical" evidence="20">
    <location>
        <begin position="71"/>
        <end position="96"/>
    </location>
</feature>
<evidence type="ECO:0000256" key="14">
    <source>
        <dbReference type="ARBA" id="ARBA00023136"/>
    </source>
</evidence>
<evidence type="ECO:0000256" key="17">
    <source>
        <dbReference type="ARBA" id="ARBA00048586"/>
    </source>
</evidence>
<keyword evidence="16" id="KW-1208">Phospholipid metabolism</keyword>
<comment type="subcellular location">
    <subcellularLocation>
        <location evidence="2">Cell membrane</location>
        <topology evidence="2">Multi-pass membrane protein</topology>
    </subcellularLocation>
</comment>
<evidence type="ECO:0000256" key="6">
    <source>
        <dbReference type="ARBA" id="ARBA00013170"/>
    </source>
</evidence>
<dbReference type="PROSITE" id="PS00379">
    <property type="entry name" value="CDP_ALCOHOL_P_TRANSF"/>
    <property type="match status" value="1"/>
</dbReference>
<evidence type="ECO:0000256" key="1">
    <source>
        <dbReference type="ARBA" id="ARBA00003973"/>
    </source>
</evidence>
<evidence type="ECO:0000256" key="7">
    <source>
        <dbReference type="ARBA" id="ARBA00014944"/>
    </source>
</evidence>
<evidence type="ECO:0000256" key="3">
    <source>
        <dbReference type="ARBA" id="ARBA00005042"/>
    </source>
</evidence>
<evidence type="ECO:0000256" key="4">
    <source>
        <dbReference type="ARBA" id="ARBA00005189"/>
    </source>
</evidence>
<keyword evidence="22" id="KW-1185">Reference proteome</keyword>
<evidence type="ECO:0000256" key="16">
    <source>
        <dbReference type="ARBA" id="ARBA00023264"/>
    </source>
</evidence>
<keyword evidence="10 19" id="KW-0808">Transferase</keyword>
<accession>E0NN44</accession>
<comment type="pathway">
    <text evidence="4">Lipid metabolism.</text>
</comment>
<sequence length="177" mass="19527">MNIANKLTFMRMILVPVFVLFMYLPGDNYRMIATIIFVAASFTDFLDGYLARKNGLVTTFGKFADPLADKILVASAIILLSELGIIPGWTVIVIIAREFAITGFRVIAASENITIAAGPLGKIKTATQMVGIILILLNYTPLVKIGIILYYISVFFTILSGVDYIVRNKEVLDLENI</sequence>
<dbReference type="PANTHER" id="PTHR14269">
    <property type="entry name" value="CDP-DIACYLGLYCEROL--GLYCEROL-3-PHOSPHATE 3-PHOSPHATIDYLTRANSFERASE-RELATED"/>
    <property type="match status" value="1"/>
</dbReference>